<sequence length="101" mass="11138">MQPAEVKELVTIPTHIRFWGLDSGIRHSVGGTDYGSVRIGAFMGRRMIKSEATSLLSNSLANVNVSQQVDGMNSDDYEEHGIELLKAEASLDYLCNLSTHR</sequence>
<gene>
    <name evidence="1" type="ORF">B296_00045882</name>
</gene>
<dbReference type="EMBL" id="AMZH03008240">
    <property type="protein sequence ID" value="RRT59370.1"/>
    <property type="molecule type" value="Genomic_DNA"/>
</dbReference>
<evidence type="ECO:0000313" key="2">
    <source>
        <dbReference type="Proteomes" id="UP000287651"/>
    </source>
</evidence>
<organism evidence="1 2">
    <name type="scientific">Ensete ventricosum</name>
    <name type="common">Abyssinian banana</name>
    <name type="synonym">Musa ensete</name>
    <dbReference type="NCBI Taxonomy" id="4639"/>
    <lineage>
        <taxon>Eukaryota</taxon>
        <taxon>Viridiplantae</taxon>
        <taxon>Streptophyta</taxon>
        <taxon>Embryophyta</taxon>
        <taxon>Tracheophyta</taxon>
        <taxon>Spermatophyta</taxon>
        <taxon>Magnoliopsida</taxon>
        <taxon>Liliopsida</taxon>
        <taxon>Zingiberales</taxon>
        <taxon>Musaceae</taxon>
        <taxon>Ensete</taxon>
    </lineage>
</organism>
<accession>A0A426Z5V6</accession>
<reference evidence="1 2" key="1">
    <citation type="journal article" date="2014" name="Agronomy (Basel)">
        <title>A Draft Genome Sequence for Ensete ventricosum, the Drought-Tolerant Tree Against Hunger.</title>
        <authorList>
            <person name="Harrison J."/>
            <person name="Moore K.A."/>
            <person name="Paszkiewicz K."/>
            <person name="Jones T."/>
            <person name="Grant M."/>
            <person name="Ambacheew D."/>
            <person name="Muzemil S."/>
            <person name="Studholme D.J."/>
        </authorList>
    </citation>
    <scope>NUCLEOTIDE SEQUENCE [LARGE SCALE GENOMIC DNA]</scope>
</reference>
<name>A0A426Z5V6_ENSVE</name>
<dbReference type="Proteomes" id="UP000287651">
    <property type="component" value="Unassembled WGS sequence"/>
</dbReference>
<proteinExistence type="predicted"/>
<protein>
    <submittedName>
        <fullName evidence="1">Uncharacterized protein</fullName>
    </submittedName>
</protein>
<evidence type="ECO:0000313" key="1">
    <source>
        <dbReference type="EMBL" id="RRT59370.1"/>
    </source>
</evidence>
<comment type="caution">
    <text evidence="1">The sequence shown here is derived from an EMBL/GenBank/DDBJ whole genome shotgun (WGS) entry which is preliminary data.</text>
</comment>
<dbReference type="AlphaFoldDB" id="A0A426Z5V6"/>